<dbReference type="STRING" id="317025.Tcr_1459"/>
<dbReference type="InterPro" id="IPR029058">
    <property type="entry name" value="AB_hydrolase_fold"/>
</dbReference>
<dbReference type="Gene3D" id="3.40.50.1820">
    <property type="entry name" value="alpha/beta hydrolase"/>
    <property type="match status" value="1"/>
</dbReference>
<dbReference type="EMBL" id="CP000109">
    <property type="protein sequence ID" value="ABB42051.1"/>
    <property type="molecule type" value="Genomic_DNA"/>
</dbReference>
<dbReference type="AlphaFoldDB" id="Q31FM2"/>
<dbReference type="ESTHER" id="thicr-q31fm2">
    <property type="family name" value="Duf_2920"/>
</dbReference>
<dbReference type="Pfam" id="PF11144">
    <property type="entry name" value="DUF2920"/>
    <property type="match status" value="1"/>
</dbReference>
<dbReference type="SUPFAM" id="SSF53474">
    <property type="entry name" value="alpha/beta-Hydrolases"/>
    <property type="match status" value="1"/>
</dbReference>
<dbReference type="InterPro" id="IPR022605">
    <property type="entry name" value="DUF2920"/>
</dbReference>
<reference evidence="1" key="1">
    <citation type="submission" date="2006-07" db="EMBL/GenBank/DDBJ databases">
        <title>Complete sequence of Thiomicrospira crunogena XCL-2.</title>
        <authorList>
            <consortium name="US DOE Joint Genome Institute"/>
            <person name="Copeland A."/>
            <person name="Lucas S."/>
            <person name="Lapidus A."/>
            <person name="Barry K."/>
            <person name="Detter J.C."/>
            <person name="Glavina del Rio T."/>
            <person name="Hammon N."/>
            <person name="Israni S."/>
            <person name="Dalin E."/>
            <person name="Tice H."/>
            <person name="Pitluck S."/>
            <person name="Chain P."/>
            <person name="Malfatti S."/>
            <person name="Shin M."/>
            <person name="Vergez L."/>
            <person name="Schmutz J."/>
            <person name="Larimer F."/>
            <person name="Land M."/>
            <person name="Hauser L."/>
            <person name="Kyrpides N."/>
            <person name="Lykidis A."/>
            <person name="Scott K.M."/>
            <person name="Sievert S."/>
            <person name="Kerfeld C."/>
            <person name="Freyermuth S."/>
            <person name="Dobrinski K."/>
            <person name="Boller A."/>
            <person name="Fitzpatrick K."/>
            <person name="Thoma P."/>
            <person name="Moore J."/>
            <person name="Richardson P."/>
        </authorList>
    </citation>
    <scope>NUCLEOTIDE SEQUENCE</scope>
    <source>
        <strain evidence="1">XCL-2</strain>
    </source>
</reference>
<proteinExistence type="predicted"/>
<dbReference type="eggNOG" id="COG1506">
    <property type="taxonomic scope" value="Bacteria"/>
</dbReference>
<dbReference type="OrthoDB" id="5613692at2"/>
<gene>
    <name evidence="1" type="ordered locus">Tcr_1459</name>
</gene>
<protein>
    <recommendedName>
        <fullName evidence="2">DUF2920 family protein</fullName>
    </recommendedName>
</protein>
<dbReference type="KEGG" id="tcx:Tcr_1459"/>
<accession>Q31FM2</accession>
<name>Q31FM2_HYDCU</name>
<evidence type="ECO:0000313" key="1">
    <source>
        <dbReference type="EMBL" id="ABB42051.1"/>
    </source>
</evidence>
<organism evidence="1">
    <name type="scientific">Hydrogenovibrio crunogenus (strain DSM 25203 / XCL-2)</name>
    <name type="common">Thiomicrospira crunogena</name>
    <dbReference type="NCBI Taxonomy" id="317025"/>
    <lineage>
        <taxon>Bacteria</taxon>
        <taxon>Pseudomonadati</taxon>
        <taxon>Pseudomonadota</taxon>
        <taxon>Gammaproteobacteria</taxon>
        <taxon>Thiotrichales</taxon>
        <taxon>Piscirickettsiaceae</taxon>
        <taxon>Hydrogenovibrio</taxon>
    </lineage>
</organism>
<evidence type="ECO:0008006" key="2">
    <source>
        <dbReference type="Google" id="ProtNLM"/>
    </source>
</evidence>
<sequence>MSMLEKVSFSTTPDFELGFEHCPRQTDYLIAQPKERAKGLVVYIPGFGDDAGEYREKFCLKVAEKYDLAAMTVDYHCFYSRPEVHSATAYEAEDVALIEKLFLAHNLPFAGDTIEEGIEILNKHLASHNQKASITATLIPGKDEYQNAGVLQALDIINAVGHAIEKYSIPAENVILIGSSYGGYIANLATKFAPKTFRAVFDNSSWAQPHFTYIVGREYGYPELIHKTHSHIATKLFLRTAWTLKKGLPNTFDGKRFYVRTFSEDQLGQFSSYEPETYYYFIHAEKDKLALTEHKIQMATYMIQREMNVHMEVMEAADIDGQYIKTIEHGMNLSMLTFFDKAYAHINDHTISLENDFMNGSLVGYDSGDHRYEFDFSTFPVTGRVTQKAVA</sequence>
<dbReference type="HOGENOM" id="CLU_690162_0_0_6"/>